<name>A0A915CU98_9BILA</name>
<sequence length="109" mass="12613">MFQISILSTLSKKRRVIHRYIFFEDRGMPSWQRRCLDVRKACGCRRNERQSDNFSSADNDLSTNQPMTLEKIAETNSQVEVGLPEPEEAKEIEVKIVEEEQPVSVLDAL</sequence>
<proteinExistence type="predicted"/>
<reference evidence="2" key="1">
    <citation type="submission" date="2022-11" db="UniProtKB">
        <authorList>
            <consortium name="WormBaseParasite"/>
        </authorList>
    </citation>
    <scope>IDENTIFICATION</scope>
</reference>
<keyword evidence="1" id="KW-1185">Reference proteome</keyword>
<evidence type="ECO:0000313" key="2">
    <source>
        <dbReference type="WBParaSite" id="jg12300"/>
    </source>
</evidence>
<evidence type="ECO:0000313" key="1">
    <source>
        <dbReference type="Proteomes" id="UP000887574"/>
    </source>
</evidence>
<protein>
    <submittedName>
        <fullName evidence="2">Uncharacterized protein</fullName>
    </submittedName>
</protein>
<dbReference type="WBParaSite" id="jg12300">
    <property type="protein sequence ID" value="jg12300"/>
    <property type="gene ID" value="jg12300"/>
</dbReference>
<organism evidence="1 2">
    <name type="scientific">Ditylenchus dipsaci</name>
    <dbReference type="NCBI Taxonomy" id="166011"/>
    <lineage>
        <taxon>Eukaryota</taxon>
        <taxon>Metazoa</taxon>
        <taxon>Ecdysozoa</taxon>
        <taxon>Nematoda</taxon>
        <taxon>Chromadorea</taxon>
        <taxon>Rhabditida</taxon>
        <taxon>Tylenchina</taxon>
        <taxon>Tylenchomorpha</taxon>
        <taxon>Sphaerularioidea</taxon>
        <taxon>Anguinidae</taxon>
        <taxon>Anguininae</taxon>
        <taxon>Ditylenchus</taxon>
    </lineage>
</organism>
<dbReference type="Proteomes" id="UP000887574">
    <property type="component" value="Unplaced"/>
</dbReference>
<dbReference type="AlphaFoldDB" id="A0A915CU98"/>
<accession>A0A915CU98</accession>